<sequence length="126" mass="13631">MFPLEAAAPHWNNNVVIIREAAGTSVRKRKPKEKPAFGAQAQDAKVDQPVARGPEPLGPAVRKRKRRPLRVSVETVTAMSSQKALGSSLVALLAERPLRLDSRGTSMRASGADRSRWSRVSPGLIG</sequence>
<accession>A0A4Z2GXR3</accession>
<evidence type="ECO:0000256" key="1">
    <source>
        <dbReference type="SAM" id="MobiDB-lite"/>
    </source>
</evidence>
<feature type="region of interest" description="Disordered" evidence="1">
    <location>
        <begin position="26"/>
        <end position="68"/>
    </location>
</feature>
<protein>
    <submittedName>
        <fullName evidence="2">Uncharacterized protein</fullName>
    </submittedName>
</protein>
<dbReference type="Proteomes" id="UP000314294">
    <property type="component" value="Unassembled WGS sequence"/>
</dbReference>
<dbReference type="EMBL" id="SRLO01000404">
    <property type="protein sequence ID" value="TNN57452.1"/>
    <property type="molecule type" value="Genomic_DNA"/>
</dbReference>
<evidence type="ECO:0000313" key="2">
    <source>
        <dbReference type="EMBL" id="TNN57452.1"/>
    </source>
</evidence>
<feature type="region of interest" description="Disordered" evidence="1">
    <location>
        <begin position="100"/>
        <end position="126"/>
    </location>
</feature>
<keyword evidence="3" id="KW-1185">Reference proteome</keyword>
<gene>
    <name evidence="2" type="ORF">EYF80_032276</name>
</gene>
<proteinExistence type="predicted"/>
<name>A0A4Z2GXR3_9TELE</name>
<dbReference type="AlphaFoldDB" id="A0A4Z2GXR3"/>
<comment type="caution">
    <text evidence="2">The sequence shown here is derived from an EMBL/GenBank/DDBJ whole genome shotgun (WGS) entry which is preliminary data.</text>
</comment>
<organism evidence="2 3">
    <name type="scientific">Liparis tanakae</name>
    <name type="common">Tanaka's snailfish</name>
    <dbReference type="NCBI Taxonomy" id="230148"/>
    <lineage>
        <taxon>Eukaryota</taxon>
        <taxon>Metazoa</taxon>
        <taxon>Chordata</taxon>
        <taxon>Craniata</taxon>
        <taxon>Vertebrata</taxon>
        <taxon>Euteleostomi</taxon>
        <taxon>Actinopterygii</taxon>
        <taxon>Neopterygii</taxon>
        <taxon>Teleostei</taxon>
        <taxon>Neoteleostei</taxon>
        <taxon>Acanthomorphata</taxon>
        <taxon>Eupercaria</taxon>
        <taxon>Perciformes</taxon>
        <taxon>Cottioidei</taxon>
        <taxon>Cottales</taxon>
        <taxon>Liparidae</taxon>
        <taxon>Liparis</taxon>
    </lineage>
</organism>
<evidence type="ECO:0000313" key="3">
    <source>
        <dbReference type="Proteomes" id="UP000314294"/>
    </source>
</evidence>
<reference evidence="2 3" key="1">
    <citation type="submission" date="2019-03" db="EMBL/GenBank/DDBJ databases">
        <title>First draft genome of Liparis tanakae, snailfish: a comprehensive survey of snailfish specific genes.</title>
        <authorList>
            <person name="Kim W."/>
            <person name="Song I."/>
            <person name="Jeong J.-H."/>
            <person name="Kim D."/>
            <person name="Kim S."/>
            <person name="Ryu S."/>
            <person name="Song J.Y."/>
            <person name="Lee S.K."/>
        </authorList>
    </citation>
    <scope>NUCLEOTIDE SEQUENCE [LARGE SCALE GENOMIC DNA]</scope>
    <source>
        <tissue evidence="2">Muscle</tissue>
    </source>
</reference>